<keyword evidence="8" id="KW-1185">Reference proteome</keyword>
<sequence length="872" mass="93935">MEAGHASYNAYIESMRDKEYPMLRDCVYLDHAGTTLYPKSLMDRFHQDMMTNLFGNPHSASSSSQLSTSRVEDARLRVLQWCNANPADFDVVFVANATGGAKLVAEALRTTAAGDGCSSSGGGFDYLYHRSCHTSLVGVREEARDSLCFETPAEVARWRGSGQGKLFDGAAATLIAYPAQSNMDGRKLPLAWSDQLRRSRPRGSGKVYTMLDAAALASTSPLDLSDAETAPDFTVLSFYKIFGFPDLGALIVRREAEPAFAGRRYFGGGTVEMVVACDSEQWHAPKRELLHERLEDGTLPVHSIVALHVAMDVHRNLFGPMSRVAWHLGHLADRLYEGLASLRHGNGTRVCALYSLRVSSTDSGPVIAFNVRSSTGTWVSLAEFEKLASLKNFHVRTGGVCNPGGIAAALGLRPWEMKKNFSSGLRCGSDNDIIAGKPTGVIRVSLGAMSTISDVDRFITFVAEFYVDHEAAVTTRVGRAVPVTSPQASATALCVHSITVYPIKSCGGYSIPQDVAWEVRPEGLVWDREWCLLHRGTRQALSQKRYPRMALLRPTLDFDAGVLRVAFRQSRRGSTSSSSSSGITVPLSHNPALFEPAAATNPFSPRVCGEEIAAHIYRDPHINNFFSDALGVSCVLARFPPSGGPEGMSTRHAKAHLQKHQLTANAGANGGFLPLRGLPGSFSAASPPSPPDSDSDTGSEAQQQRCRILLSNESPVLLISQSSLASLNEDVAAAGRGKQIPADVFRANVVIGPSSTSHISSLSPSSPAPAARTHGVAPDAEATLAPYAEDGWRTVRVGAQDFHMLGSCRRCHMICIDQETGEKGQEPFVTLSKTRRFDGKVFFGVHMGPVPKAGTSEYAMIRVGDVVLPSIG</sequence>
<feature type="region of interest" description="Disordered" evidence="5">
    <location>
        <begin position="679"/>
        <end position="703"/>
    </location>
</feature>
<dbReference type="SUPFAM" id="SSF141673">
    <property type="entry name" value="MOSC N-terminal domain-like"/>
    <property type="match status" value="1"/>
</dbReference>
<keyword evidence="1 4" id="KW-0808">Transferase</keyword>
<keyword evidence="2 4" id="KW-0663">Pyridoxal phosphate</keyword>
<dbReference type="InterPro" id="IPR005302">
    <property type="entry name" value="MoCF_Sase_C"/>
</dbReference>
<comment type="catalytic activity">
    <reaction evidence="4">
        <text>Mo-molybdopterin + L-cysteine + AH2 = thio-Mo-molybdopterin + L-alanine + A + H2O</text>
        <dbReference type="Rhea" id="RHEA:42636"/>
        <dbReference type="ChEBI" id="CHEBI:13193"/>
        <dbReference type="ChEBI" id="CHEBI:15377"/>
        <dbReference type="ChEBI" id="CHEBI:17499"/>
        <dbReference type="ChEBI" id="CHEBI:35235"/>
        <dbReference type="ChEBI" id="CHEBI:57972"/>
        <dbReference type="ChEBI" id="CHEBI:71302"/>
        <dbReference type="ChEBI" id="CHEBI:82685"/>
        <dbReference type="EC" id="2.8.1.9"/>
    </reaction>
</comment>
<comment type="similarity">
    <text evidence="4">Belongs to the class-V pyridoxal-phosphate-dependent aminotransferase family. MOCOS subfamily.</text>
</comment>
<comment type="cofactor">
    <cofactor evidence="4">
        <name>pyridoxal 5'-phosphate</name>
        <dbReference type="ChEBI" id="CHEBI:597326"/>
    </cofactor>
</comment>
<evidence type="ECO:0000313" key="7">
    <source>
        <dbReference type="EMBL" id="KAL1879938.1"/>
    </source>
</evidence>
<keyword evidence="3 4" id="KW-0501">Molybdenum cofactor biosynthesis</keyword>
<dbReference type="PROSITE" id="PS51340">
    <property type="entry name" value="MOSC"/>
    <property type="match status" value="1"/>
</dbReference>
<dbReference type="PANTHER" id="PTHR14237">
    <property type="entry name" value="MOLYBDOPTERIN COFACTOR SULFURASE MOSC"/>
    <property type="match status" value="1"/>
</dbReference>
<dbReference type="Pfam" id="PF03473">
    <property type="entry name" value="MOSC"/>
    <property type="match status" value="1"/>
</dbReference>
<accession>A0ABR3XV93</accession>
<dbReference type="Gene3D" id="3.90.1150.10">
    <property type="entry name" value="Aspartate Aminotransferase, domain 1"/>
    <property type="match status" value="1"/>
</dbReference>
<dbReference type="InterPro" id="IPR015422">
    <property type="entry name" value="PyrdxlP-dep_Trfase_small"/>
</dbReference>
<evidence type="ECO:0000256" key="4">
    <source>
        <dbReference type="HAMAP-Rule" id="MF_03050"/>
    </source>
</evidence>
<comment type="caution">
    <text evidence="7">The sequence shown here is derived from an EMBL/GenBank/DDBJ whole genome shotgun (WGS) entry which is preliminary data.</text>
</comment>
<evidence type="ECO:0000313" key="8">
    <source>
        <dbReference type="Proteomes" id="UP001586593"/>
    </source>
</evidence>
<comment type="function">
    <text evidence="4">Sulfurates the molybdenum cofactor. Sulfation of molybdenum is essential for xanthine dehydrogenase (XDH) and aldehyde oxidase (ADO) enzymes in which molybdenum cofactor is liganded by 1 oxygen and 1 sulfur atom in active form.</text>
</comment>
<evidence type="ECO:0000256" key="1">
    <source>
        <dbReference type="ARBA" id="ARBA00022679"/>
    </source>
</evidence>
<dbReference type="Pfam" id="PF03476">
    <property type="entry name" value="MOSC_N"/>
    <property type="match status" value="1"/>
</dbReference>
<evidence type="ECO:0000259" key="6">
    <source>
        <dbReference type="PROSITE" id="PS51340"/>
    </source>
</evidence>
<evidence type="ECO:0000256" key="2">
    <source>
        <dbReference type="ARBA" id="ARBA00022898"/>
    </source>
</evidence>
<dbReference type="HAMAP" id="MF_03050">
    <property type="entry name" value="MOCOS"/>
    <property type="match status" value="1"/>
</dbReference>
<organism evidence="7 8">
    <name type="scientific">Phialemonium thermophilum</name>
    <dbReference type="NCBI Taxonomy" id="223376"/>
    <lineage>
        <taxon>Eukaryota</taxon>
        <taxon>Fungi</taxon>
        <taxon>Dikarya</taxon>
        <taxon>Ascomycota</taxon>
        <taxon>Pezizomycotina</taxon>
        <taxon>Sordariomycetes</taxon>
        <taxon>Sordariomycetidae</taxon>
        <taxon>Cephalothecales</taxon>
        <taxon>Cephalothecaceae</taxon>
        <taxon>Phialemonium</taxon>
    </lineage>
</organism>
<dbReference type="EC" id="2.8.1.9" evidence="4"/>
<dbReference type="EMBL" id="JAZHXJ010000038">
    <property type="protein sequence ID" value="KAL1879938.1"/>
    <property type="molecule type" value="Genomic_DNA"/>
</dbReference>
<protein>
    <recommendedName>
        <fullName evidence="4">Molybdenum cofactor sulfurase</fullName>
        <shortName evidence="4">MCS</shortName>
        <shortName evidence="4">MOS</shortName>
        <shortName evidence="4">MoCo sulfurase</shortName>
        <ecNumber evidence="4">2.8.1.9</ecNumber>
    </recommendedName>
    <alternativeName>
        <fullName evidence="4">Molybdenum cofactor sulfurtransferase</fullName>
    </alternativeName>
</protein>
<feature type="domain" description="MOSC" evidence="6">
    <location>
        <begin position="667"/>
        <end position="870"/>
    </location>
</feature>
<dbReference type="SUPFAM" id="SSF53383">
    <property type="entry name" value="PLP-dependent transferases"/>
    <property type="match status" value="1"/>
</dbReference>
<dbReference type="InterPro" id="IPR015421">
    <property type="entry name" value="PyrdxlP-dep_Trfase_major"/>
</dbReference>
<dbReference type="Pfam" id="PF00266">
    <property type="entry name" value="Aminotran_5"/>
    <property type="match status" value="2"/>
</dbReference>
<dbReference type="InterPro" id="IPR015424">
    <property type="entry name" value="PyrdxlP-dep_Trfase"/>
</dbReference>
<dbReference type="Proteomes" id="UP001586593">
    <property type="component" value="Unassembled WGS sequence"/>
</dbReference>
<gene>
    <name evidence="4" type="primary">hxB</name>
    <name evidence="7" type="ORF">VTK73DRAFT_6634</name>
</gene>
<evidence type="ECO:0000256" key="3">
    <source>
        <dbReference type="ARBA" id="ARBA00023150"/>
    </source>
</evidence>
<dbReference type="Gene3D" id="3.40.640.10">
    <property type="entry name" value="Type I PLP-dependent aspartate aminotransferase-like (Major domain)"/>
    <property type="match status" value="1"/>
</dbReference>
<feature type="modified residue" description="N6-(pyridoxal phosphate)lysine" evidence="4">
    <location>
        <position position="240"/>
    </location>
</feature>
<dbReference type="PANTHER" id="PTHR14237:SF80">
    <property type="entry name" value="MOLYBDENUM COFACTOR SULFURASE"/>
    <property type="match status" value="1"/>
</dbReference>
<dbReference type="InterPro" id="IPR028886">
    <property type="entry name" value="MoCo_sulfurase"/>
</dbReference>
<reference evidence="7 8" key="1">
    <citation type="journal article" date="2024" name="Commun. Biol.">
        <title>Comparative genomic analysis of thermophilic fungi reveals convergent evolutionary adaptations and gene losses.</title>
        <authorList>
            <person name="Steindorff A.S."/>
            <person name="Aguilar-Pontes M.V."/>
            <person name="Robinson A.J."/>
            <person name="Andreopoulos B."/>
            <person name="LaButti K."/>
            <person name="Kuo A."/>
            <person name="Mondo S."/>
            <person name="Riley R."/>
            <person name="Otillar R."/>
            <person name="Haridas S."/>
            <person name="Lipzen A."/>
            <person name="Grimwood J."/>
            <person name="Schmutz J."/>
            <person name="Clum A."/>
            <person name="Reid I.D."/>
            <person name="Moisan M.C."/>
            <person name="Butler G."/>
            <person name="Nguyen T.T.M."/>
            <person name="Dewar K."/>
            <person name="Conant G."/>
            <person name="Drula E."/>
            <person name="Henrissat B."/>
            <person name="Hansel C."/>
            <person name="Singer S."/>
            <person name="Hutchinson M.I."/>
            <person name="de Vries R.P."/>
            <person name="Natvig D.O."/>
            <person name="Powell A.J."/>
            <person name="Tsang A."/>
            <person name="Grigoriev I.V."/>
        </authorList>
    </citation>
    <scope>NUCLEOTIDE SEQUENCE [LARGE SCALE GENOMIC DNA]</scope>
    <source>
        <strain evidence="7 8">ATCC 24622</strain>
    </source>
</reference>
<dbReference type="InterPro" id="IPR005303">
    <property type="entry name" value="MOCOS_middle"/>
</dbReference>
<dbReference type="InterPro" id="IPR000192">
    <property type="entry name" value="Aminotrans_V_dom"/>
</dbReference>
<evidence type="ECO:0000256" key="5">
    <source>
        <dbReference type="SAM" id="MobiDB-lite"/>
    </source>
</evidence>
<name>A0ABR3XV93_9PEZI</name>
<feature type="active site" evidence="4">
    <location>
        <position position="401"/>
    </location>
</feature>
<proteinExistence type="inferred from homology"/>